<organism evidence="2 3">
    <name type="scientific">Streptomonospora nanhaiensis</name>
    <dbReference type="NCBI Taxonomy" id="1323731"/>
    <lineage>
        <taxon>Bacteria</taxon>
        <taxon>Bacillati</taxon>
        <taxon>Actinomycetota</taxon>
        <taxon>Actinomycetes</taxon>
        <taxon>Streptosporangiales</taxon>
        <taxon>Nocardiopsidaceae</taxon>
        <taxon>Streptomonospora</taxon>
    </lineage>
</organism>
<proteinExistence type="predicted"/>
<dbReference type="EMBL" id="JACCFO010000001">
    <property type="protein sequence ID" value="NYI96968.1"/>
    <property type="molecule type" value="Genomic_DNA"/>
</dbReference>
<feature type="compositionally biased region" description="Basic and acidic residues" evidence="1">
    <location>
        <begin position="1"/>
        <end position="19"/>
    </location>
</feature>
<protein>
    <submittedName>
        <fullName evidence="2">Uncharacterized protein</fullName>
    </submittedName>
</protein>
<evidence type="ECO:0000313" key="3">
    <source>
        <dbReference type="Proteomes" id="UP000575985"/>
    </source>
</evidence>
<comment type="caution">
    <text evidence="2">The sequence shown here is derived from an EMBL/GenBank/DDBJ whole genome shotgun (WGS) entry which is preliminary data.</text>
</comment>
<gene>
    <name evidence="2" type="ORF">HNR12_003245</name>
</gene>
<dbReference type="RefSeq" id="WP_179768241.1">
    <property type="nucleotide sequence ID" value="NZ_JACCFO010000001.1"/>
</dbReference>
<evidence type="ECO:0000313" key="2">
    <source>
        <dbReference type="EMBL" id="NYI96968.1"/>
    </source>
</evidence>
<feature type="region of interest" description="Disordered" evidence="1">
    <location>
        <begin position="1"/>
        <end position="74"/>
    </location>
</feature>
<dbReference type="Proteomes" id="UP000575985">
    <property type="component" value="Unassembled WGS sequence"/>
</dbReference>
<dbReference type="AlphaFoldDB" id="A0A853BNC9"/>
<accession>A0A853BNC9</accession>
<sequence length="74" mass="8073">MSESEPLGHEPEETHDREFAPVLRDEEESPSQEEAREHGRKATGTGVPTSVPADGETEDRSVLEDPDADVPPHA</sequence>
<name>A0A853BNC9_9ACTN</name>
<keyword evidence="3" id="KW-1185">Reference proteome</keyword>
<reference evidence="2 3" key="1">
    <citation type="submission" date="2020-07" db="EMBL/GenBank/DDBJ databases">
        <title>Sequencing the genomes of 1000 actinobacteria strains.</title>
        <authorList>
            <person name="Klenk H.-P."/>
        </authorList>
    </citation>
    <scope>NUCLEOTIDE SEQUENCE [LARGE SCALE GENOMIC DNA]</scope>
    <source>
        <strain evidence="2 3">DSM 45927</strain>
    </source>
</reference>
<evidence type="ECO:0000256" key="1">
    <source>
        <dbReference type="SAM" id="MobiDB-lite"/>
    </source>
</evidence>